<dbReference type="EMBL" id="RRZA01000037">
    <property type="protein sequence ID" value="MBE0458277.1"/>
    <property type="molecule type" value="Genomic_DNA"/>
</dbReference>
<comment type="caution">
    <text evidence="2">The sequence shown here is derived from an EMBL/GenBank/DDBJ whole genome shotgun (WGS) entry which is preliminary data.</text>
</comment>
<proteinExistence type="predicted"/>
<keyword evidence="3" id="KW-1185">Reference proteome</keyword>
<sequence>MKALKLAILMIALVILSGCAAKPAPYDYTAYKNSDPRSVLVLPPLNNSNEVIAPYSVLATITKPLAESGYYVFPVSLVYDTFMNNGLTVAQDIHAVAPQKLHEIFAADTALYLDITEYGTSYVVISSDTVVKLNAKLVDLKTGELLWQGTASAASSEQRSSSGGGLVGALVSAALTQILETATDAGYDVSKVAAGRLLSAEAYNGLLHGPRSPKYGQAVKL</sequence>
<reference evidence="2 3" key="1">
    <citation type="submission" date="2020-07" db="EMBL/GenBank/DDBJ databases">
        <title>Halophilic bacteria isolated from french cheeses.</title>
        <authorList>
            <person name="Kothe C.I."/>
            <person name="Farah-Kraiem B."/>
            <person name="Renault P."/>
            <person name="Dridi B."/>
        </authorList>
    </citation>
    <scope>NUCLEOTIDE SEQUENCE [LARGE SCALE GENOMIC DNA]</scope>
    <source>
        <strain evidence="2 3">FME14</strain>
    </source>
</reference>
<feature type="signal peptide" evidence="1">
    <location>
        <begin position="1"/>
        <end position="20"/>
    </location>
</feature>
<dbReference type="Pfam" id="PF05643">
    <property type="entry name" value="GNA1162-like"/>
    <property type="match status" value="1"/>
</dbReference>
<protein>
    <submittedName>
        <fullName evidence="2">DUF799 domain-containing protein</fullName>
    </submittedName>
</protein>
<evidence type="ECO:0000256" key="1">
    <source>
        <dbReference type="SAM" id="SignalP"/>
    </source>
</evidence>
<dbReference type="InterPro" id="IPR008517">
    <property type="entry name" value="GNA1162-like"/>
</dbReference>
<accession>A0ABR9FN77</accession>
<organism evidence="2 3">
    <name type="scientific">Pseudoalteromonas prydzensis</name>
    <dbReference type="NCBI Taxonomy" id="182141"/>
    <lineage>
        <taxon>Bacteria</taxon>
        <taxon>Pseudomonadati</taxon>
        <taxon>Pseudomonadota</taxon>
        <taxon>Gammaproteobacteria</taxon>
        <taxon>Alteromonadales</taxon>
        <taxon>Pseudoalteromonadaceae</taxon>
        <taxon>Pseudoalteromonas</taxon>
    </lineage>
</organism>
<evidence type="ECO:0000313" key="3">
    <source>
        <dbReference type="Proteomes" id="UP000707245"/>
    </source>
</evidence>
<feature type="chain" id="PRO_5046069407" evidence="1">
    <location>
        <begin position="21"/>
        <end position="221"/>
    </location>
</feature>
<gene>
    <name evidence="2" type="ORF">EI167_12625</name>
</gene>
<dbReference type="RefSeq" id="WP_192542013.1">
    <property type="nucleotide sequence ID" value="NZ_CAXYBX010000001.1"/>
</dbReference>
<keyword evidence="1" id="KW-0732">Signal</keyword>
<dbReference type="PROSITE" id="PS51257">
    <property type="entry name" value="PROKAR_LIPOPROTEIN"/>
    <property type="match status" value="1"/>
</dbReference>
<name>A0ABR9FN77_9GAMM</name>
<dbReference type="Proteomes" id="UP000707245">
    <property type="component" value="Unassembled WGS sequence"/>
</dbReference>
<evidence type="ECO:0000313" key="2">
    <source>
        <dbReference type="EMBL" id="MBE0458277.1"/>
    </source>
</evidence>
<dbReference type="Gene3D" id="3.40.50.10610">
    <property type="entry name" value="ABC-type transport auxiliary lipoprotein component"/>
    <property type="match status" value="1"/>
</dbReference>